<dbReference type="SUPFAM" id="SSF49464">
    <property type="entry name" value="Carboxypeptidase regulatory domain-like"/>
    <property type="match status" value="1"/>
</dbReference>
<dbReference type="Proteomes" id="UP000181898">
    <property type="component" value="Chromosome"/>
</dbReference>
<dbReference type="EMBL" id="CP018155">
    <property type="protein sequence ID" value="APG65471.1"/>
    <property type="molecule type" value="Genomic_DNA"/>
</dbReference>
<dbReference type="SUPFAM" id="SSF56935">
    <property type="entry name" value="Porins"/>
    <property type="match status" value="1"/>
</dbReference>
<feature type="signal peptide" evidence="2">
    <location>
        <begin position="1"/>
        <end position="18"/>
    </location>
</feature>
<feature type="chain" id="PRO_5011956144" evidence="2">
    <location>
        <begin position="19"/>
        <end position="923"/>
    </location>
</feature>
<feature type="domain" description="Outer membrane protein beta-barrel" evidence="3">
    <location>
        <begin position="449"/>
        <end position="905"/>
    </location>
</feature>
<accession>A0A1L3JK12</accession>
<dbReference type="AlphaFoldDB" id="A0A1L3JK12"/>
<dbReference type="RefSeq" id="WP_072555995.1">
    <property type="nucleotide sequence ID" value="NZ_CP018155.1"/>
</dbReference>
<evidence type="ECO:0000313" key="5">
    <source>
        <dbReference type="Proteomes" id="UP000181898"/>
    </source>
</evidence>
<reference evidence="4 5" key="1">
    <citation type="submission" date="2016-11" db="EMBL/GenBank/DDBJ databases">
        <title>Tenacibaculum sp. LPB0136, isolated from marine environment.</title>
        <authorList>
            <person name="Kim E."/>
            <person name="Yi H."/>
        </authorList>
    </citation>
    <scope>NUCLEOTIDE SEQUENCE [LARGE SCALE GENOMIC DNA]</scope>
    <source>
        <strain evidence="4 5">LPB0136</strain>
    </source>
</reference>
<evidence type="ECO:0000256" key="1">
    <source>
        <dbReference type="SAM" id="MobiDB-lite"/>
    </source>
</evidence>
<sequence>MKKTILLIAILFAVNSFAQSKNFKIKGIVVSEKEKAPIESATIHLEKAKDSAIVSYTITDEKGNFSLEGKSFHNNLKLFISFVGMQSYSKEIILTKSNFNLGTISLKEDDNLLQEVVVKSRAPITIKKDTLEFNVKSFKTKKDANVEDLLKKLPGVEVDAEGKITVNGKEVNKILVNGKPFFGNDPSITTKNLTKDIIEKVQITNTKTKSEGFTGEKGDDNNKTINLTIKKENNKGWFGRVSAGAGTEKRYEAATMVNRFDNETRVSVLASTNNINSPGFSFGEIQKMFGGGGGIGFSSNGAFNVNGRNFGGGQGIVKSKIGGVTYADKYGKGLDVNANYFYSGSSSNNESKNNRENILPDRRYFSNSNSSSEDENDNHSLDLEFDIEIDSTFLINVNPSFVLNDRKGSYNKFEESLDENNVLTNSSNSNTRSESSAKNFSNEIDLTKKIGSKGSFIKASVRNQIDKTNTDDYNNSTIEIFGNNPSTEIRNQFSDIENNLNGLRTRVTYRFPLIAKKLFLDAKYIYQKDERENKESTFDFDTNTQQFSDFNTQLSSDFTFNDITKTPSLAIVYRDKKWRFNFETGFQNRTIENEDKLRPNLNLKRDFNNVNLDAGLRYRFDSKASIYFDYSLENGAPRINQLQPFTDVSNPLNIVTGNPNLKPSNNHRMYVNFNKFNWQKRTGLYLYVSGGLRNNQVVSKSIIGDDLVRNTTYENVDGAYDVWGGGSYSKSVKLDTISNLKIRVGTRLNINKNINFFNDTEYGAKTTEISPNLGLTYEWNKVVSIEPSYTISFSETNYDLSNFQNQKFTRHSFRVRTKTTVPKKLEWRNDIRYNFNPNVVGFNQSSWFWNSTLAYSILNDKASITLKAYDLLNQNTNAQRRATANYIEDSESTVLQQYFMLGFNWKFNSLGQKGKVRDYNMHF</sequence>
<evidence type="ECO:0000259" key="3">
    <source>
        <dbReference type="Pfam" id="PF14905"/>
    </source>
</evidence>
<dbReference type="Pfam" id="PF13715">
    <property type="entry name" value="CarbopepD_reg_2"/>
    <property type="match status" value="1"/>
</dbReference>
<keyword evidence="2" id="KW-0732">Signal</keyword>
<dbReference type="InterPro" id="IPR008969">
    <property type="entry name" value="CarboxyPept-like_regulatory"/>
</dbReference>
<evidence type="ECO:0000313" key="4">
    <source>
        <dbReference type="EMBL" id="APG65471.1"/>
    </source>
</evidence>
<proteinExistence type="predicted"/>
<dbReference type="Pfam" id="PF14905">
    <property type="entry name" value="OMP_b-brl_3"/>
    <property type="match status" value="1"/>
</dbReference>
<keyword evidence="5" id="KW-1185">Reference proteome</keyword>
<dbReference type="OrthoDB" id="1682379at2"/>
<dbReference type="InterPro" id="IPR041700">
    <property type="entry name" value="OMP_b-brl_3"/>
</dbReference>
<feature type="compositionally biased region" description="Basic and acidic residues" evidence="1">
    <location>
        <begin position="352"/>
        <end position="364"/>
    </location>
</feature>
<feature type="region of interest" description="Disordered" evidence="1">
    <location>
        <begin position="345"/>
        <end position="378"/>
    </location>
</feature>
<protein>
    <submittedName>
        <fullName evidence="4">TonB-dependent receptor</fullName>
    </submittedName>
</protein>
<dbReference type="STRING" id="1850252.LPB136_08930"/>
<keyword evidence="4" id="KW-0675">Receptor</keyword>
<organism evidence="4 5">
    <name type="scientific">Tenacibaculum todarodis</name>
    <dbReference type="NCBI Taxonomy" id="1850252"/>
    <lineage>
        <taxon>Bacteria</taxon>
        <taxon>Pseudomonadati</taxon>
        <taxon>Bacteroidota</taxon>
        <taxon>Flavobacteriia</taxon>
        <taxon>Flavobacteriales</taxon>
        <taxon>Flavobacteriaceae</taxon>
        <taxon>Tenacibaculum</taxon>
    </lineage>
</organism>
<dbReference type="KEGG" id="ten:LPB136_08930"/>
<evidence type="ECO:0000256" key="2">
    <source>
        <dbReference type="SAM" id="SignalP"/>
    </source>
</evidence>
<name>A0A1L3JK12_9FLAO</name>
<gene>
    <name evidence="4" type="ORF">LPB136_08930</name>
</gene>